<accession>A0A0N4XIQ7</accession>
<evidence type="ECO:0000313" key="3">
    <source>
        <dbReference type="Proteomes" id="UP000271162"/>
    </source>
</evidence>
<proteinExistence type="predicted"/>
<gene>
    <name evidence="2" type="ORF">NBR_LOCUS2410</name>
</gene>
<evidence type="ECO:0000256" key="1">
    <source>
        <dbReference type="SAM" id="Coils"/>
    </source>
</evidence>
<sequence length="185" mass="20806">MSVGVLSTEDQHCAYEKLSEYFCEYVQDAYQVNVHVMNKLKPKELFDEDTKRLSEANQSILELLKKAALSDLLIAFEKALTAELQAMLKLKAYCSGESHKEAKKACKAVRDELGETIEELIHAITELEIAQNSTLARVANDAYMQFEGFYFGTQSNSYLNVAVLAGTDVLNAIIYQREIVKDHAN</sequence>
<dbReference type="Proteomes" id="UP000271162">
    <property type="component" value="Unassembled WGS sequence"/>
</dbReference>
<evidence type="ECO:0000313" key="4">
    <source>
        <dbReference type="WBParaSite" id="NBR_0000240901-mRNA-1"/>
    </source>
</evidence>
<keyword evidence="3" id="KW-1185">Reference proteome</keyword>
<feature type="coiled-coil region" evidence="1">
    <location>
        <begin position="99"/>
        <end position="130"/>
    </location>
</feature>
<reference evidence="4" key="1">
    <citation type="submission" date="2017-02" db="UniProtKB">
        <authorList>
            <consortium name="WormBaseParasite"/>
        </authorList>
    </citation>
    <scope>IDENTIFICATION</scope>
</reference>
<protein>
    <submittedName>
        <fullName evidence="4">Ferritin</fullName>
    </submittedName>
</protein>
<keyword evidence="1" id="KW-0175">Coiled coil</keyword>
<dbReference type="AlphaFoldDB" id="A0A0N4XIQ7"/>
<dbReference type="EMBL" id="UYSL01002723">
    <property type="protein sequence ID" value="VDL65999.1"/>
    <property type="molecule type" value="Genomic_DNA"/>
</dbReference>
<dbReference type="WBParaSite" id="NBR_0000240901-mRNA-1">
    <property type="protein sequence ID" value="NBR_0000240901-mRNA-1"/>
    <property type="gene ID" value="NBR_0000240901"/>
</dbReference>
<name>A0A0N4XIQ7_NIPBR</name>
<evidence type="ECO:0000313" key="2">
    <source>
        <dbReference type="EMBL" id="VDL65999.1"/>
    </source>
</evidence>
<organism evidence="4">
    <name type="scientific">Nippostrongylus brasiliensis</name>
    <name type="common">Rat hookworm</name>
    <dbReference type="NCBI Taxonomy" id="27835"/>
    <lineage>
        <taxon>Eukaryota</taxon>
        <taxon>Metazoa</taxon>
        <taxon>Ecdysozoa</taxon>
        <taxon>Nematoda</taxon>
        <taxon>Chromadorea</taxon>
        <taxon>Rhabditida</taxon>
        <taxon>Rhabditina</taxon>
        <taxon>Rhabditomorpha</taxon>
        <taxon>Strongyloidea</taxon>
        <taxon>Heligmosomidae</taxon>
        <taxon>Nippostrongylus</taxon>
    </lineage>
</organism>
<reference evidence="2 3" key="2">
    <citation type="submission" date="2018-11" db="EMBL/GenBank/DDBJ databases">
        <authorList>
            <consortium name="Pathogen Informatics"/>
        </authorList>
    </citation>
    <scope>NUCLEOTIDE SEQUENCE [LARGE SCALE GENOMIC DNA]</scope>
</reference>